<evidence type="ECO:0000256" key="1">
    <source>
        <dbReference type="ARBA" id="ARBA00004651"/>
    </source>
</evidence>
<reference evidence="10 11" key="1">
    <citation type="submission" date="2021-03" db="EMBL/GenBank/DDBJ databases">
        <title>Enterococcal diversity collection.</title>
        <authorList>
            <person name="Gilmore M.S."/>
            <person name="Schwartzman J."/>
            <person name="Van Tyne D."/>
            <person name="Martin M."/>
            <person name="Earl A.M."/>
            <person name="Manson A.L."/>
            <person name="Straub T."/>
            <person name="Salamzade R."/>
            <person name="Saavedra J."/>
            <person name="Lebreton F."/>
            <person name="Prichula J."/>
            <person name="Schaufler K."/>
            <person name="Gaca A."/>
            <person name="Sgardioli B."/>
            <person name="Wagenaar J."/>
            <person name="Strong T."/>
        </authorList>
    </citation>
    <scope>NUCLEOTIDE SEQUENCE [LARGE SCALE GENOMIC DNA]</scope>
    <source>
        <strain evidence="10 11">MJM16</strain>
    </source>
</reference>
<dbReference type="Pfam" id="PF02378">
    <property type="entry name" value="PTS_EIIC"/>
    <property type="match status" value="1"/>
</dbReference>
<keyword evidence="5 8" id="KW-0812">Transmembrane</keyword>
<comment type="caution">
    <text evidence="10">The sequence shown here is derived from an EMBL/GenBank/DDBJ whole genome shotgun (WGS) entry which is preliminary data.</text>
</comment>
<sequence>MKFKEGFESWISKFASAIQRNQYMQAISGGLMSLMPIMIVGAIASLFVGLPYPPYQELIENIGLAHLLTIVTKLTTDIIAVYAAFAIAYKFSSENKLDGFSAGMFGLMSFLILTPLGSLKDNTLYLPFEWLGGSGLFVAMIAGLVSAKVYTIVLKKGLYIKMPAGVPSTLEKSFASIVPGFIIAPIMLIITALFERTSFGSIHGFIFGLIQTPLTKLGGSPVAFIFMILFCHILWAFGIHGMSIFFAVMFPVLTPLGLQNLEAYKAGAALPNVLTFDSIGFALIGGSGATLGLVIAMLFNAKSKQYKTI</sequence>
<keyword evidence="11" id="KW-1185">Reference proteome</keyword>
<feature type="transmembrane region" description="Helical" evidence="8">
    <location>
        <begin position="130"/>
        <end position="153"/>
    </location>
</feature>
<dbReference type="EMBL" id="JAFLVR010000025">
    <property type="protein sequence ID" value="MBO0452853.1"/>
    <property type="molecule type" value="Genomic_DNA"/>
</dbReference>
<dbReference type="InterPro" id="IPR051088">
    <property type="entry name" value="PTS_Sugar-EIIC/EIIB"/>
</dbReference>
<keyword evidence="7 8" id="KW-0472">Membrane</keyword>
<evidence type="ECO:0000256" key="5">
    <source>
        <dbReference type="ARBA" id="ARBA00022692"/>
    </source>
</evidence>
<feature type="transmembrane region" description="Helical" evidence="8">
    <location>
        <begin position="100"/>
        <end position="118"/>
    </location>
</feature>
<dbReference type="RefSeq" id="WP_207108627.1">
    <property type="nucleotide sequence ID" value="NZ_JAFLVR010000025.1"/>
</dbReference>
<dbReference type="Proteomes" id="UP000664495">
    <property type="component" value="Unassembled WGS sequence"/>
</dbReference>
<dbReference type="PANTHER" id="PTHR33989:SF4">
    <property type="entry name" value="PTS SYSTEM N,N'-DIACETYLCHITOBIOSE-SPECIFIC EIIC COMPONENT"/>
    <property type="match status" value="1"/>
</dbReference>
<evidence type="ECO:0000313" key="10">
    <source>
        <dbReference type="EMBL" id="MBO0452853.1"/>
    </source>
</evidence>
<feature type="transmembrane region" description="Helical" evidence="8">
    <location>
        <begin position="214"/>
        <end position="235"/>
    </location>
</feature>
<proteinExistence type="predicted"/>
<feature type="transmembrane region" description="Helical" evidence="8">
    <location>
        <begin position="174"/>
        <end position="194"/>
    </location>
</feature>
<evidence type="ECO:0000256" key="8">
    <source>
        <dbReference type="SAM" id="Phobius"/>
    </source>
</evidence>
<dbReference type="InterPro" id="IPR003352">
    <property type="entry name" value="PTS_EIIC"/>
</dbReference>
<gene>
    <name evidence="10" type="ORF">JZO85_11260</name>
</gene>
<keyword evidence="4 10" id="KW-0762">Sugar transport</keyword>
<feature type="transmembrane region" description="Helical" evidence="8">
    <location>
        <begin position="30"/>
        <end position="52"/>
    </location>
</feature>
<name>A0ABS3HJW6_9ENTE</name>
<comment type="subcellular location">
    <subcellularLocation>
        <location evidence="1">Cell membrane</location>
        <topology evidence="1">Multi-pass membrane protein</topology>
    </subcellularLocation>
</comment>
<evidence type="ECO:0000256" key="4">
    <source>
        <dbReference type="ARBA" id="ARBA00022597"/>
    </source>
</evidence>
<feature type="transmembrane region" description="Helical" evidence="8">
    <location>
        <begin position="242"/>
        <end position="258"/>
    </location>
</feature>
<dbReference type="InterPro" id="IPR004501">
    <property type="entry name" value="PTS_EIIC_3"/>
</dbReference>
<dbReference type="PANTHER" id="PTHR33989">
    <property type="match status" value="1"/>
</dbReference>
<evidence type="ECO:0000256" key="3">
    <source>
        <dbReference type="ARBA" id="ARBA00022475"/>
    </source>
</evidence>
<accession>A0ABS3HJW6</accession>
<evidence type="ECO:0000256" key="2">
    <source>
        <dbReference type="ARBA" id="ARBA00022448"/>
    </source>
</evidence>
<protein>
    <submittedName>
        <fullName evidence="10">PTS sugar transporter subunit IIC</fullName>
    </submittedName>
</protein>
<dbReference type="PROSITE" id="PS51105">
    <property type="entry name" value="PTS_EIIC_TYPE_3"/>
    <property type="match status" value="1"/>
</dbReference>
<feature type="transmembrane region" description="Helical" evidence="8">
    <location>
        <begin position="64"/>
        <end position="88"/>
    </location>
</feature>
<evidence type="ECO:0000259" key="9">
    <source>
        <dbReference type="PROSITE" id="PS51105"/>
    </source>
</evidence>
<evidence type="ECO:0000256" key="7">
    <source>
        <dbReference type="ARBA" id="ARBA00023136"/>
    </source>
</evidence>
<organism evidence="10 11">
    <name type="scientific">Candidatus Enterococcus murrayae</name>
    <dbReference type="NCBI Taxonomy" id="2815321"/>
    <lineage>
        <taxon>Bacteria</taxon>
        <taxon>Bacillati</taxon>
        <taxon>Bacillota</taxon>
        <taxon>Bacilli</taxon>
        <taxon>Lactobacillales</taxon>
        <taxon>Enterococcaceae</taxon>
        <taxon>Enterococcus</taxon>
    </lineage>
</organism>
<keyword evidence="6 8" id="KW-1133">Transmembrane helix</keyword>
<feature type="domain" description="PTS EIIC type-3" evidence="9">
    <location>
        <begin position="7"/>
        <end position="309"/>
    </location>
</feature>
<evidence type="ECO:0000256" key="6">
    <source>
        <dbReference type="ARBA" id="ARBA00022989"/>
    </source>
</evidence>
<keyword evidence="3" id="KW-1003">Cell membrane</keyword>
<feature type="transmembrane region" description="Helical" evidence="8">
    <location>
        <begin position="278"/>
        <end position="299"/>
    </location>
</feature>
<keyword evidence="2" id="KW-0813">Transport</keyword>
<evidence type="ECO:0000313" key="11">
    <source>
        <dbReference type="Proteomes" id="UP000664495"/>
    </source>
</evidence>